<evidence type="ECO:0000256" key="1">
    <source>
        <dbReference type="SAM" id="MobiDB-lite"/>
    </source>
</evidence>
<gene>
    <name evidence="2" type="ORF">EN45_100690</name>
</gene>
<sequence>MADPSSSSAGAARLSSFSAAADAAHLDDDSNDWKALQTTVVANQSVDLPELGSFNLYKLTPPLKERADLGNWIDQVEKVLQGYNLHHLINKSIPWPRIRDPNGKKWHTQSLWLSSSIHHTVMQEINARGSGLGLGLSTGWVMTIIDADLAKSLDLPLQKCTPVPVAGIGSRHLSSAAKELSLRTERQTHTSLPIHPRSKDDSVLLELLNVASEKGPLLALQVGGIAMLYLLIRQFLVSVSSALPIHPRSKELLHVATKKGPLLALQVGGVAMFYLLIRQVALFLSWWAQFHIERRARTSGNNRAGDANGNADGQAANGNGTGNGSG</sequence>
<protein>
    <submittedName>
        <fullName evidence="2">Uncharacterized protein</fullName>
    </submittedName>
</protein>
<proteinExistence type="predicted"/>
<reference evidence="2" key="1">
    <citation type="journal article" date="2014" name="Genome Announc.">
        <title>Complete sequencing and chromosome-scale genome assembly of the industrial progenitor strain P2niaD18 from the penicillin producer Penicillium chrysogenum.</title>
        <authorList>
            <person name="Specht T."/>
            <person name="Dahlmann T.A."/>
            <person name="Zadra I."/>
            <person name="Kurnsteiner H."/>
            <person name="Kuck U."/>
        </authorList>
    </citation>
    <scope>NUCLEOTIDE SEQUENCE [LARGE SCALE GENOMIC DNA]</scope>
    <source>
        <strain evidence="2">P2niaD18</strain>
    </source>
</reference>
<dbReference type="Proteomes" id="UP000076449">
    <property type="component" value="Chromosome III"/>
</dbReference>
<dbReference type="EMBL" id="CM002800">
    <property type="protein sequence ID" value="KZN85873.1"/>
    <property type="molecule type" value="Genomic_DNA"/>
</dbReference>
<feature type="compositionally biased region" description="Low complexity" evidence="1">
    <location>
        <begin position="300"/>
        <end position="318"/>
    </location>
</feature>
<organism evidence="2">
    <name type="scientific">Penicillium chrysogenum</name>
    <name type="common">Penicillium notatum</name>
    <dbReference type="NCBI Taxonomy" id="5076"/>
    <lineage>
        <taxon>Eukaryota</taxon>
        <taxon>Fungi</taxon>
        <taxon>Dikarya</taxon>
        <taxon>Ascomycota</taxon>
        <taxon>Pezizomycotina</taxon>
        <taxon>Eurotiomycetes</taxon>
        <taxon>Eurotiomycetidae</taxon>
        <taxon>Eurotiales</taxon>
        <taxon>Aspergillaceae</taxon>
        <taxon>Penicillium</taxon>
        <taxon>Penicillium chrysogenum species complex</taxon>
    </lineage>
</organism>
<evidence type="ECO:0000313" key="2">
    <source>
        <dbReference type="EMBL" id="KZN85873.1"/>
    </source>
</evidence>
<accession>A0A167RE11</accession>
<feature type="region of interest" description="Disordered" evidence="1">
    <location>
        <begin position="299"/>
        <end position="326"/>
    </location>
</feature>
<dbReference type="AlphaFoldDB" id="A0A167RE11"/>
<name>A0A167RE11_PENCH</name>